<dbReference type="RefSeq" id="WP_285965761.1">
    <property type="nucleotide sequence ID" value="NZ_CP127294.1"/>
</dbReference>
<sequence length="55" mass="5739">MDTTVRLASGALRVVPGFGNIAGVPVPGWAGTLLTVVCIVAALAVLLLILRNRRR</sequence>
<evidence type="ECO:0000313" key="2">
    <source>
        <dbReference type="EMBL" id="WIX74984.1"/>
    </source>
</evidence>
<reference evidence="2 3" key="1">
    <citation type="submission" date="2023-06" db="EMBL/GenBank/DDBJ databases">
        <authorList>
            <person name="Oyuntsetseg B."/>
            <person name="Kim S.B."/>
        </authorList>
    </citation>
    <scope>NUCLEOTIDE SEQUENCE [LARGE SCALE GENOMIC DNA]</scope>
    <source>
        <strain evidence="2 3">2-15</strain>
    </source>
</reference>
<dbReference type="Proteomes" id="UP001236014">
    <property type="component" value="Chromosome"/>
</dbReference>
<gene>
    <name evidence="2" type="ORF">QRX50_25840</name>
</gene>
<accession>A0A9Y2I7X7</accession>
<dbReference type="AlphaFoldDB" id="A0A9Y2I7X7"/>
<evidence type="ECO:0000313" key="3">
    <source>
        <dbReference type="Proteomes" id="UP001236014"/>
    </source>
</evidence>
<keyword evidence="1" id="KW-1133">Transmembrane helix</keyword>
<protein>
    <submittedName>
        <fullName evidence="2">Uncharacterized protein</fullName>
    </submittedName>
</protein>
<feature type="transmembrane region" description="Helical" evidence="1">
    <location>
        <begin position="29"/>
        <end position="50"/>
    </location>
</feature>
<name>A0A9Y2I7X7_9PSEU</name>
<dbReference type="EMBL" id="CP127294">
    <property type="protein sequence ID" value="WIX74984.1"/>
    <property type="molecule type" value="Genomic_DNA"/>
</dbReference>
<proteinExistence type="predicted"/>
<keyword evidence="1" id="KW-0812">Transmembrane</keyword>
<organism evidence="2 3">
    <name type="scientific">Amycolatopsis carbonis</name>
    <dbReference type="NCBI Taxonomy" id="715471"/>
    <lineage>
        <taxon>Bacteria</taxon>
        <taxon>Bacillati</taxon>
        <taxon>Actinomycetota</taxon>
        <taxon>Actinomycetes</taxon>
        <taxon>Pseudonocardiales</taxon>
        <taxon>Pseudonocardiaceae</taxon>
        <taxon>Amycolatopsis</taxon>
    </lineage>
</organism>
<keyword evidence="1" id="KW-0472">Membrane</keyword>
<evidence type="ECO:0000256" key="1">
    <source>
        <dbReference type="SAM" id="Phobius"/>
    </source>
</evidence>
<keyword evidence="3" id="KW-1185">Reference proteome</keyword>
<dbReference type="KEGG" id="acab:QRX50_25840"/>